<accession>A0A8H5BXR4</accession>
<dbReference type="Proteomes" id="UP000567179">
    <property type="component" value="Unassembled WGS sequence"/>
</dbReference>
<organism evidence="1 2">
    <name type="scientific">Psilocybe cf. subviscida</name>
    <dbReference type="NCBI Taxonomy" id="2480587"/>
    <lineage>
        <taxon>Eukaryota</taxon>
        <taxon>Fungi</taxon>
        <taxon>Dikarya</taxon>
        <taxon>Basidiomycota</taxon>
        <taxon>Agaricomycotina</taxon>
        <taxon>Agaricomycetes</taxon>
        <taxon>Agaricomycetidae</taxon>
        <taxon>Agaricales</taxon>
        <taxon>Agaricineae</taxon>
        <taxon>Strophariaceae</taxon>
        <taxon>Psilocybe</taxon>
    </lineage>
</organism>
<dbReference type="AlphaFoldDB" id="A0A8H5BXR4"/>
<reference evidence="1 2" key="1">
    <citation type="journal article" date="2020" name="ISME J.">
        <title>Uncovering the hidden diversity of litter-decomposition mechanisms in mushroom-forming fungi.</title>
        <authorList>
            <person name="Floudas D."/>
            <person name="Bentzer J."/>
            <person name="Ahren D."/>
            <person name="Johansson T."/>
            <person name="Persson P."/>
            <person name="Tunlid A."/>
        </authorList>
    </citation>
    <scope>NUCLEOTIDE SEQUENCE [LARGE SCALE GENOMIC DNA]</scope>
    <source>
        <strain evidence="1 2">CBS 101986</strain>
    </source>
</reference>
<gene>
    <name evidence="1" type="ORF">D9619_005176</name>
</gene>
<sequence length="105" mass="10907">MSQTGTGFIRSSTSGARFLGNFSVNDQSYTLAGSFASSVPPFRSSTATLRFDTAESLSGTKELDGVIGSARIKLSIGDNIVIEGQLDIPIHPASSVVGAAFFTQS</sequence>
<dbReference type="OrthoDB" id="2984728at2759"/>
<protein>
    <submittedName>
        <fullName evidence="1">Uncharacterized protein</fullName>
    </submittedName>
</protein>
<evidence type="ECO:0000313" key="2">
    <source>
        <dbReference type="Proteomes" id="UP000567179"/>
    </source>
</evidence>
<proteinExistence type="predicted"/>
<dbReference type="EMBL" id="JAACJJ010000001">
    <property type="protein sequence ID" value="KAF5330946.1"/>
    <property type="molecule type" value="Genomic_DNA"/>
</dbReference>
<name>A0A8H5BXR4_9AGAR</name>
<comment type="caution">
    <text evidence="1">The sequence shown here is derived from an EMBL/GenBank/DDBJ whole genome shotgun (WGS) entry which is preliminary data.</text>
</comment>
<evidence type="ECO:0000313" key="1">
    <source>
        <dbReference type="EMBL" id="KAF5330946.1"/>
    </source>
</evidence>
<keyword evidence="2" id="KW-1185">Reference proteome</keyword>